<evidence type="ECO:0000256" key="6">
    <source>
        <dbReference type="ARBA" id="ARBA00023210"/>
    </source>
</evidence>
<dbReference type="KEGG" id="amur:ADH66_13765"/>
<dbReference type="InterPro" id="IPR036525">
    <property type="entry name" value="Tubulin/FtsZ_GTPase_sf"/>
</dbReference>
<dbReference type="Pfam" id="PF00091">
    <property type="entry name" value="Tubulin"/>
    <property type="match status" value="1"/>
</dbReference>
<dbReference type="Proteomes" id="UP000196710">
    <property type="component" value="Chromosome"/>
</dbReference>
<dbReference type="GO" id="GO:0000917">
    <property type="term" value="P:division septum assembly"/>
    <property type="evidence" value="ECO:0007669"/>
    <property type="project" value="UniProtKB-KW"/>
</dbReference>
<reference evidence="15 17" key="3">
    <citation type="submission" date="2020-11" db="EMBL/GenBank/DDBJ databases">
        <title>Closed and high quality bacterial genomes of the OMM12 community.</title>
        <authorList>
            <person name="Marbouty M."/>
            <person name="Lamy-Besnier Q."/>
            <person name="Debarbieux L."/>
            <person name="Koszul R."/>
        </authorList>
    </citation>
    <scope>NUCLEOTIDE SEQUENCE [LARGE SCALE GENOMIC DNA]</scope>
    <source>
        <strain evidence="15 17">KB18</strain>
    </source>
</reference>
<organism evidence="15 17">
    <name type="scientific">Acutalibacter muris</name>
    <dbReference type="NCBI Taxonomy" id="1796620"/>
    <lineage>
        <taxon>Bacteria</taxon>
        <taxon>Bacillati</taxon>
        <taxon>Bacillota</taxon>
        <taxon>Clostridia</taxon>
        <taxon>Eubacteriales</taxon>
        <taxon>Acutalibacteraceae</taxon>
        <taxon>Acutalibacter</taxon>
    </lineage>
</organism>
<dbReference type="Gene3D" id="3.40.50.1440">
    <property type="entry name" value="Tubulin/FtsZ, GTPase domain"/>
    <property type="match status" value="1"/>
</dbReference>
<evidence type="ECO:0000313" key="16">
    <source>
        <dbReference type="Proteomes" id="UP000196710"/>
    </source>
</evidence>
<reference evidence="16" key="2">
    <citation type="submission" date="2017-05" db="EMBL/GenBank/DDBJ databases">
        <title>Improved OligoMM genomes.</title>
        <authorList>
            <person name="Garzetti D."/>
        </authorList>
    </citation>
    <scope>NUCLEOTIDE SEQUENCE [LARGE SCALE GENOMIC DNA]</scope>
    <source>
        <strain evidence="16">KB18</strain>
    </source>
</reference>
<dbReference type="InterPro" id="IPR008280">
    <property type="entry name" value="Tub_FtsZ_C"/>
</dbReference>
<dbReference type="GO" id="GO:0043093">
    <property type="term" value="P:FtsZ-dependent cytokinesis"/>
    <property type="evidence" value="ECO:0007669"/>
    <property type="project" value="UniProtKB-UniRule"/>
</dbReference>
<feature type="domain" description="Tubulin/FtsZ 2-layer sandwich" evidence="13">
    <location>
        <begin position="209"/>
        <end position="326"/>
    </location>
</feature>
<feature type="binding site" evidence="8">
    <location>
        <begin position="110"/>
        <end position="112"/>
    </location>
    <ligand>
        <name>GTP</name>
        <dbReference type="ChEBI" id="CHEBI:37565"/>
    </ligand>
</feature>
<evidence type="ECO:0000313" key="17">
    <source>
        <dbReference type="Proteomes" id="UP000596035"/>
    </source>
</evidence>
<dbReference type="NCBIfam" id="TIGR00065">
    <property type="entry name" value="ftsZ"/>
    <property type="match status" value="1"/>
</dbReference>
<dbReference type="HAMAP" id="MF_00909">
    <property type="entry name" value="FtsZ"/>
    <property type="match status" value="1"/>
</dbReference>
<evidence type="ECO:0000256" key="5">
    <source>
        <dbReference type="ARBA" id="ARBA00023134"/>
    </source>
</evidence>
<dbReference type="GO" id="GO:0051258">
    <property type="term" value="P:protein polymerization"/>
    <property type="evidence" value="ECO:0007669"/>
    <property type="project" value="UniProtKB-UniRule"/>
</dbReference>
<dbReference type="FunFam" id="3.40.50.1440:FF:000023">
    <property type="entry name" value="Cell division protein FtsZ"/>
    <property type="match status" value="1"/>
</dbReference>
<dbReference type="EMBL" id="CP065321">
    <property type="protein sequence ID" value="QQR30891.1"/>
    <property type="molecule type" value="Genomic_DNA"/>
</dbReference>
<evidence type="ECO:0000256" key="10">
    <source>
        <dbReference type="RuleBase" id="RU000631"/>
    </source>
</evidence>
<dbReference type="Proteomes" id="UP000596035">
    <property type="component" value="Chromosome"/>
</dbReference>
<feature type="domain" description="Tubulin/FtsZ GTPase" evidence="12">
    <location>
        <begin position="15"/>
        <end position="207"/>
    </location>
</feature>
<sequence>MPFEVDNLLDETPQTIKVVGVGGGGGNAVNRIASAGVRSVELVCMNTDKQALLRSQASIKVQLGEKLTSGRGAGSKPEVGEKAAEESREVILQTLKDADMVFITAGMGGGTGTGAAPMVAKIAREQGALTVGIVTKPFAFEGRRRMEQAEQGIAQLREHVDSLVVIPNERLKLVSDERITLANAFQVADDVLRQGVQSISDLIQLPGIVNLDFEDVKSVMQDAGYAHMGVGHGKGKDKAEQAAMAAISSPLLETKIAGARGVIINITSSADIALDEIDTASQIVTERAHPDANIIWGATFDENMQDEMLVTVIATGFEGMNGEKRPALDIDLDEDFLSPNPASNANKADSHIITSRSPGNAGTTVRSTSSYRTPEPKVDPAVIDDDDTFTDIMSIFNRK</sequence>
<name>A0A1Z2XTA8_9FIRM</name>
<dbReference type="InterPro" id="IPR024757">
    <property type="entry name" value="FtsZ_C"/>
</dbReference>
<feature type="binding site" evidence="8">
    <location>
        <position position="141"/>
    </location>
    <ligand>
        <name>GTP</name>
        <dbReference type="ChEBI" id="CHEBI:37565"/>
    </ligand>
</feature>
<evidence type="ECO:0000256" key="4">
    <source>
        <dbReference type="ARBA" id="ARBA00022741"/>
    </source>
</evidence>
<dbReference type="GO" id="GO:0032153">
    <property type="term" value="C:cell division site"/>
    <property type="evidence" value="ECO:0007669"/>
    <property type="project" value="UniProtKB-UniRule"/>
</dbReference>
<dbReference type="Gene3D" id="3.30.1330.20">
    <property type="entry name" value="Tubulin/FtsZ, C-terminal domain"/>
    <property type="match status" value="1"/>
</dbReference>
<reference evidence="14" key="1">
    <citation type="journal article" date="2017" name="Genome Announc.">
        <title>High-Quality Whole-Genome Sequences of the Oligo-Mouse-Microbiota Bacterial Community.</title>
        <authorList>
            <person name="Garzetti D."/>
            <person name="Brugiroux S."/>
            <person name="Bunk B."/>
            <person name="Pukall R."/>
            <person name="McCoy K.D."/>
            <person name="Macpherson A.J."/>
            <person name="Stecher B."/>
        </authorList>
    </citation>
    <scope>NUCLEOTIDE SEQUENCE</scope>
    <source>
        <strain evidence="14">KB18</strain>
    </source>
</reference>
<evidence type="ECO:0000256" key="1">
    <source>
        <dbReference type="ARBA" id="ARBA00009690"/>
    </source>
</evidence>
<dbReference type="PANTHER" id="PTHR30314:SF3">
    <property type="entry name" value="MITOCHONDRIAL DIVISION PROTEIN FSZA"/>
    <property type="match status" value="1"/>
</dbReference>
<dbReference type="InterPro" id="IPR003008">
    <property type="entry name" value="Tubulin_FtsZ_GTPase"/>
</dbReference>
<keyword evidence="4 8" id="KW-0547">Nucleotide-binding</keyword>
<comment type="similarity">
    <text evidence="1 8 10">Belongs to the FtsZ family.</text>
</comment>
<dbReference type="Pfam" id="PF12327">
    <property type="entry name" value="FtsZ_C"/>
    <property type="match status" value="1"/>
</dbReference>
<feature type="region of interest" description="Disordered" evidence="11">
    <location>
        <begin position="341"/>
        <end position="381"/>
    </location>
</feature>
<dbReference type="InterPro" id="IPR037103">
    <property type="entry name" value="Tubulin/FtsZ-like_C"/>
</dbReference>
<keyword evidence="2 8" id="KW-0963">Cytoplasm</keyword>
<dbReference type="CDD" id="cd02201">
    <property type="entry name" value="FtsZ_type1"/>
    <property type="match status" value="1"/>
</dbReference>
<accession>A0A1Z2XTA8</accession>
<feature type="binding site" evidence="8">
    <location>
        <position position="189"/>
    </location>
    <ligand>
        <name>GTP</name>
        <dbReference type="ChEBI" id="CHEBI:37565"/>
    </ligand>
</feature>
<dbReference type="GO" id="GO:0003924">
    <property type="term" value="F:GTPase activity"/>
    <property type="evidence" value="ECO:0007669"/>
    <property type="project" value="UniProtKB-UniRule"/>
</dbReference>
<comment type="subunit">
    <text evidence="8">Homodimer. Polymerizes to form a dynamic ring structure in a strictly GTP-dependent manner. Interacts directly with several other division proteins.</text>
</comment>
<dbReference type="SUPFAM" id="SSF55307">
    <property type="entry name" value="Tubulin C-terminal domain-like"/>
    <property type="match status" value="1"/>
</dbReference>
<feature type="binding site" evidence="8">
    <location>
        <position position="145"/>
    </location>
    <ligand>
        <name>GTP</name>
        <dbReference type="ChEBI" id="CHEBI:37565"/>
    </ligand>
</feature>
<evidence type="ECO:0000259" key="13">
    <source>
        <dbReference type="SMART" id="SM00865"/>
    </source>
</evidence>
<dbReference type="PRINTS" id="PR00423">
    <property type="entry name" value="CELLDVISFTSZ"/>
</dbReference>
<evidence type="ECO:0000256" key="3">
    <source>
        <dbReference type="ARBA" id="ARBA00022618"/>
    </source>
</evidence>
<comment type="function">
    <text evidence="8 10">Essential cell division protein that forms a contractile ring structure (Z ring) at the future cell division site. The regulation of the ring assembly controls the timing and the location of cell division. One of the functions of the FtsZ ring is to recruit other cell division proteins to the septum to produce a new cell wall between the dividing cells. Binds GTP and shows GTPase activity.</text>
</comment>
<evidence type="ECO:0000256" key="8">
    <source>
        <dbReference type="HAMAP-Rule" id="MF_00909"/>
    </source>
</evidence>
<dbReference type="InterPro" id="IPR000158">
    <property type="entry name" value="Cell_div_FtsZ"/>
</dbReference>
<dbReference type="InterPro" id="IPR020805">
    <property type="entry name" value="Cell_div_FtsZ_CS"/>
</dbReference>
<keyword evidence="3 8" id="KW-0132">Cell division</keyword>
<evidence type="ECO:0000259" key="12">
    <source>
        <dbReference type="SMART" id="SM00864"/>
    </source>
</evidence>
<dbReference type="PROSITE" id="PS01135">
    <property type="entry name" value="FTSZ_2"/>
    <property type="match status" value="1"/>
</dbReference>
<gene>
    <name evidence="8 15" type="primary">ftsZ</name>
    <name evidence="14" type="ORF">ADH66_13765</name>
    <name evidence="15" type="ORF">I5Q82_04110</name>
</gene>
<dbReference type="PANTHER" id="PTHR30314">
    <property type="entry name" value="CELL DIVISION PROTEIN FTSZ-RELATED"/>
    <property type="match status" value="1"/>
</dbReference>
<evidence type="ECO:0000256" key="7">
    <source>
        <dbReference type="ARBA" id="ARBA00023306"/>
    </source>
</evidence>
<evidence type="ECO:0000256" key="2">
    <source>
        <dbReference type="ARBA" id="ARBA00022490"/>
    </source>
</evidence>
<protein>
    <recommendedName>
        <fullName evidence="8 9">Cell division protein FtsZ</fullName>
    </recommendedName>
</protein>
<evidence type="ECO:0000313" key="14">
    <source>
        <dbReference type="EMBL" id="ASB41631.1"/>
    </source>
</evidence>
<keyword evidence="16" id="KW-1185">Reference proteome</keyword>
<keyword evidence="5 8" id="KW-0342">GTP-binding</keyword>
<evidence type="ECO:0000313" key="15">
    <source>
        <dbReference type="EMBL" id="QQR30891.1"/>
    </source>
</evidence>
<dbReference type="InterPro" id="IPR018316">
    <property type="entry name" value="Tubulin/FtsZ_2-layer-sand-dom"/>
</dbReference>
<dbReference type="SMART" id="SM00864">
    <property type="entry name" value="Tubulin"/>
    <property type="match status" value="1"/>
</dbReference>
<evidence type="ECO:0000256" key="11">
    <source>
        <dbReference type="SAM" id="MobiDB-lite"/>
    </source>
</evidence>
<dbReference type="InterPro" id="IPR045061">
    <property type="entry name" value="FtsZ/CetZ"/>
</dbReference>
<dbReference type="GO" id="GO:0005737">
    <property type="term" value="C:cytoplasm"/>
    <property type="evidence" value="ECO:0007669"/>
    <property type="project" value="UniProtKB-SubCell"/>
</dbReference>
<proteinExistence type="inferred from homology"/>
<dbReference type="EMBL" id="CP021422">
    <property type="protein sequence ID" value="ASB41631.1"/>
    <property type="molecule type" value="Genomic_DNA"/>
</dbReference>
<dbReference type="GO" id="GO:0005525">
    <property type="term" value="F:GTP binding"/>
    <property type="evidence" value="ECO:0007669"/>
    <property type="project" value="UniProtKB-UniRule"/>
</dbReference>
<dbReference type="RefSeq" id="WP_066539552.1">
    <property type="nucleotide sequence ID" value="NZ_CAJTCQ010000005.1"/>
</dbReference>
<evidence type="ECO:0000256" key="9">
    <source>
        <dbReference type="NCBIfam" id="TIGR00065"/>
    </source>
</evidence>
<dbReference type="AlphaFoldDB" id="A0A1Z2XTA8"/>
<keyword evidence="6 8" id="KW-0717">Septation</keyword>
<keyword evidence="7 8" id="KW-0131">Cell cycle</keyword>
<dbReference type="SUPFAM" id="SSF52490">
    <property type="entry name" value="Tubulin nucleotide-binding domain-like"/>
    <property type="match status" value="1"/>
</dbReference>
<feature type="binding site" evidence="8">
    <location>
        <begin position="23"/>
        <end position="27"/>
    </location>
    <ligand>
        <name>GTP</name>
        <dbReference type="ChEBI" id="CHEBI:37565"/>
    </ligand>
</feature>
<dbReference type="PROSITE" id="PS01134">
    <property type="entry name" value="FTSZ_1"/>
    <property type="match status" value="1"/>
</dbReference>
<comment type="subcellular location">
    <subcellularLocation>
        <location evidence="8">Cytoplasm</location>
    </subcellularLocation>
    <text evidence="8">Assembles at midcell at the inner surface of the cytoplasmic membrane.</text>
</comment>
<feature type="compositionally biased region" description="Polar residues" evidence="11">
    <location>
        <begin position="341"/>
        <end position="372"/>
    </location>
</feature>
<dbReference type="SMART" id="SM00865">
    <property type="entry name" value="Tubulin_C"/>
    <property type="match status" value="1"/>
</dbReference>